<dbReference type="InterPro" id="IPR050643">
    <property type="entry name" value="Periplasmic_pilus_chap"/>
</dbReference>
<dbReference type="InterPro" id="IPR001829">
    <property type="entry name" value="Pili_assmbl_chaperone_bac"/>
</dbReference>
<dbReference type="PRINTS" id="PR00969">
    <property type="entry name" value="CHAPERONPILI"/>
</dbReference>
<dbReference type="InterPro" id="IPR036316">
    <property type="entry name" value="Pili_assmbl_chap_C_dom_sf"/>
</dbReference>
<feature type="signal peptide" evidence="6">
    <location>
        <begin position="1"/>
        <end position="20"/>
    </location>
</feature>
<dbReference type="AlphaFoldDB" id="A0AAV3MA04"/>
<dbReference type="EMBL" id="JALD01000012">
    <property type="protein sequence ID" value="EUD12505.1"/>
    <property type="molecule type" value="Genomic_DNA"/>
</dbReference>
<comment type="similarity">
    <text evidence="2">Belongs to the periplasmic pilus chaperone family.</text>
</comment>
<keyword evidence="3 6" id="KW-0732">Signal</keyword>
<dbReference type="InterPro" id="IPR016147">
    <property type="entry name" value="Pili_assmbl_chaperone_N"/>
</dbReference>
<dbReference type="GO" id="GO:0030288">
    <property type="term" value="C:outer membrane-bounded periplasmic space"/>
    <property type="evidence" value="ECO:0007669"/>
    <property type="project" value="InterPro"/>
</dbReference>
<proteinExistence type="inferred from homology"/>
<protein>
    <submittedName>
        <fullName evidence="9">PapD pilus/flagellar-assembly chaperone N-terminal domain protein</fullName>
    </submittedName>
</protein>
<dbReference type="RefSeq" id="WP_006663494.1">
    <property type="nucleotide sequence ID" value="NZ_JALD01000012.1"/>
</dbReference>
<organism evidence="9 10">
    <name type="scientific">Providencia alcalifaciens 205/92</name>
    <dbReference type="NCBI Taxonomy" id="1256988"/>
    <lineage>
        <taxon>Bacteria</taxon>
        <taxon>Pseudomonadati</taxon>
        <taxon>Pseudomonadota</taxon>
        <taxon>Gammaproteobacteria</taxon>
        <taxon>Enterobacterales</taxon>
        <taxon>Morganellaceae</taxon>
        <taxon>Providencia</taxon>
    </lineage>
</organism>
<evidence type="ECO:0000256" key="2">
    <source>
        <dbReference type="ARBA" id="ARBA00007399"/>
    </source>
</evidence>
<feature type="domain" description="Pili assembly chaperone N-terminal" evidence="7">
    <location>
        <begin position="22"/>
        <end position="143"/>
    </location>
</feature>
<evidence type="ECO:0000256" key="5">
    <source>
        <dbReference type="ARBA" id="ARBA00023186"/>
    </source>
</evidence>
<evidence type="ECO:0000259" key="8">
    <source>
        <dbReference type="Pfam" id="PF02753"/>
    </source>
</evidence>
<keyword evidence="4" id="KW-0574">Periplasm</keyword>
<dbReference type="Gene3D" id="2.60.40.10">
    <property type="entry name" value="Immunoglobulins"/>
    <property type="match status" value="2"/>
</dbReference>
<evidence type="ECO:0000259" key="7">
    <source>
        <dbReference type="Pfam" id="PF00345"/>
    </source>
</evidence>
<dbReference type="Pfam" id="PF00345">
    <property type="entry name" value="PapD_N"/>
    <property type="match status" value="1"/>
</dbReference>
<dbReference type="PANTHER" id="PTHR30251:SF2">
    <property type="entry name" value="FIMBRIAL CHAPERONE YADV-RELATED"/>
    <property type="match status" value="1"/>
</dbReference>
<sequence length="229" mass="26174">MLKKTYLFFCLLFFTQYVYAGGVSLSATRLIYPSDKNQISLKLYNSDKDGSYLIQSWVSDENGNKVSDFIVTPPLFVIKPNSDSLLNIVYSGDKNKLPNDREKIFFLNSKVIPSLTEEEQKLDNALLISTTTKIKLFSRPSSITESSFNSYEKLKCSYEKNKLKIENPTAFYMNLSSLYISGNEISKAETIPPKSDIYLDLTNDNKSKILNFNFINDYGVQIKNKECVF</sequence>
<gene>
    <name evidence="9" type="ORF">HMPREF1563_3759</name>
</gene>
<dbReference type="InterPro" id="IPR008962">
    <property type="entry name" value="PapD-like_sf"/>
</dbReference>
<dbReference type="Pfam" id="PF02753">
    <property type="entry name" value="PapD_C"/>
    <property type="match status" value="1"/>
</dbReference>
<evidence type="ECO:0000313" key="10">
    <source>
        <dbReference type="Proteomes" id="UP000022311"/>
    </source>
</evidence>
<evidence type="ECO:0000256" key="1">
    <source>
        <dbReference type="ARBA" id="ARBA00004418"/>
    </source>
</evidence>
<dbReference type="PANTHER" id="PTHR30251">
    <property type="entry name" value="PILUS ASSEMBLY CHAPERONE"/>
    <property type="match status" value="1"/>
</dbReference>
<evidence type="ECO:0000256" key="4">
    <source>
        <dbReference type="ARBA" id="ARBA00022764"/>
    </source>
</evidence>
<comment type="caution">
    <text evidence="9">The sequence shown here is derived from an EMBL/GenBank/DDBJ whole genome shotgun (WGS) entry which is preliminary data.</text>
</comment>
<comment type="subcellular location">
    <subcellularLocation>
        <location evidence="1">Periplasm</location>
    </subcellularLocation>
</comment>
<feature type="domain" description="Pili assembly chaperone C-terminal" evidence="8">
    <location>
        <begin position="165"/>
        <end position="221"/>
    </location>
</feature>
<accession>A0AAV3MA04</accession>
<keyword evidence="5" id="KW-0143">Chaperone</keyword>
<reference evidence="9 10" key="1">
    <citation type="submission" date="2014-01" db="EMBL/GenBank/DDBJ databases">
        <authorList>
            <person name="Durkin A.S."/>
            <person name="McCorrison J."/>
            <person name="Torralba M."/>
            <person name="Gillis M."/>
            <person name="Haft D.H."/>
            <person name="Methe B."/>
            <person name="Sutton G."/>
            <person name="Nelson K.E."/>
        </authorList>
    </citation>
    <scope>NUCLEOTIDE SEQUENCE [LARGE SCALE GENOMIC DNA]</scope>
    <source>
        <strain evidence="9 10">205/92</strain>
    </source>
</reference>
<feature type="chain" id="PRO_5043551032" evidence="6">
    <location>
        <begin position="21"/>
        <end position="229"/>
    </location>
</feature>
<name>A0AAV3MA04_9GAMM</name>
<dbReference type="InterPro" id="IPR013783">
    <property type="entry name" value="Ig-like_fold"/>
</dbReference>
<evidence type="ECO:0000256" key="3">
    <source>
        <dbReference type="ARBA" id="ARBA00022729"/>
    </source>
</evidence>
<evidence type="ECO:0000313" key="9">
    <source>
        <dbReference type="EMBL" id="EUD12505.1"/>
    </source>
</evidence>
<dbReference type="GO" id="GO:0071555">
    <property type="term" value="P:cell wall organization"/>
    <property type="evidence" value="ECO:0007669"/>
    <property type="project" value="InterPro"/>
</dbReference>
<dbReference type="SUPFAM" id="SSF49354">
    <property type="entry name" value="PapD-like"/>
    <property type="match status" value="1"/>
</dbReference>
<dbReference type="InterPro" id="IPR016148">
    <property type="entry name" value="Pili_assmbl_chaperone_C"/>
</dbReference>
<evidence type="ECO:0000256" key="6">
    <source>
        <dbReference type="SAM" id="SignalP"/>
    </source>
</evidence>
<dbReference type="SUPFAM" id="SSF49584">
    <property type="entry name" value="Periplasmic chaperone C-domain"/>
    <property type="match status" value="1"/>
</dbReference>
<dbReference type="Proteomes" id="UP000022311">
    <property type="component" value="Unassembled WGS sequence"/>
</dbReference>